<comment type="caution">
    <text evidence="1">The sequence shown here is derived from an EMBL/GenBank/DDBJ whole genome shotgun (WGS) entry which is preliminary data.</text>
</comment>
<name>A0A106QDN2_9BURK</name>
<gene>
    <name evidence="1" type="ORF">WL29_22780</name>
</gene>
<reference evidence="1 2" key="1">
    <citation type="submission" date="2015-11" db="EMBL/GenBank/DDBJ databases">
        <title>Expanding the genomic diversity of Burkholderia species for the development of highly accurate diagnostics.</title>
        <authorList>
            <person name="Sahl J."/>
            <person name="Keim P."/>
            <person name="Wagner D."/>
        </authorList>
    </citation>
    <scope>NUCLEOTIDE SEQUENCE [LARGE SCALE GENOMIC DNA]</scope>
    <source>
        <strain evidence="1 2">MSMB2087WGS</strain>
    </source>
</reference>
<protein>
    <submittedName>
        <fullName evidence="1">Uncharacterized protein</fullName>
    </submittedName>
</protein>
<evidence type="ECO:0000313" key="2">
    <source>
        <dbReference type="Proteomes" id="UP000060630"/>
    </source>
</evidence>
<dbReference type="Proteomes" id="UP000060630">
    <property type="component" value="Unassembled WGS sequence"/>
</dbReference>
<sequence>MIEEKHMSRLEGRTEEEKERIKASMRRLVEGRLKHGNVSEDDAAIKAAMPQAFAEALQVVTAVDEGMSRLGHYPKDDQGRIRALACQLVEGQLVRGTLDCTDAATRAAAFQAIEDARQTVIAVDEFLAL</sequence>
<dbReference type="EMBL" id="LPHD01000049">
    <property type="protein sequence ID" value="KWA84189.1"/>
    <property type="molecule type" value="Genomic_DNA"/>
</dbReference>
<evidence type="ECO:0000313" key="1">
    <source>
        <dbReference type="EMBL" id="KWA84189.1"/>
    </source>
</evidence>
<dbReference type="AlphaFoldDB" id="A0A106QDN2"/>
<proteinExistence type="predicted"/>
<accession>A0A106QDN2</accession>
<organism evidence="1 2">
    <name type="scientific">Burkholderia ubonensis</name>
    <dbReference type="NCBI Taxonomy" id="101571"/>
    <lineage>
        <taxon>Bacteria</taxon>
        <taxon>Pseudomonadati</taxon>
        <taxon>Pseudomonadota</taxon>
        <taxon>Betaproteobacteria</taxon>
        <taxon>Burkholderiales</taxon>
        <taxon>Burkholderiaceae</taxon>
        <taxon>Burkholderia</taxon>
        <taxon>Burkholderia cepacia complex</taxon>
    </lineage>
</organism>